<evidence type="ECO:0000256" key="3">
    <source>
        <dbReference type="ARBA" id="ARBA00023125"/>
    </source>
</evidence>
<keyword evidence="2" id="KW-0805">Transcription regulation</keyword>
<protein>
    <submittedName>
        <fullName evidence="7">TetR family transcriptional regulator</fullName>
    </submittedName>
</protein>
<evidence type="ECO:0000313" key="7">
    <source>
        <dbReference type="EMBL" id="MTD53116.1"/>
    </source>
</evidence>
<evidence type="ECO:0000256" key="1">
    <source>
        <dbReference type="ARBA" id="ARBA00022491"/>
    </source>
</evidence>
<feature type="DNA-binding region" description="H-T-H motif" evidence="5">
    <location>
        <begin position="34"/>
        <end position="53"/>
    </location>
</feature>
<dbReference type="PANTHER" id="PTHR30055">
    <property type="entry name" value="HTH-TYPE TRANSCRIPTIONAL REGULATOR RUTR"/>
    <property type="match status" value="1"/>
</dbReference>
<evidence type="ECO:0000313" key="8">
    <source>
        <dbReference type="Proteomes" id="UP000440096"/>
    </source>
</evidence>
<reference evidence="7 8" key="1">
    <citation type="submission" date="2019-11" db="EMBL/GenBank/DDBJ databases">
        <title>Draft genome of Amycolatopsis RM579.</title>
        <authorList>
            <person name="Duangmal K."/>
            <person name="Mingma R."/>
        </authorList>
    </citation>
    <scope>NUCLEOTIDE SEQUENCE [LARGE SCALE GENOMIC DNA]</scope>
    <source>
        <strain evidence="7 8">RM579</strain>
    </source>
</reference>
<dbReference type="InterPro" id="IPR050109">
    <property type="entry name" value="HTH-type_TetR-like_transc_reg"/>
</dbReference>
<sequence>MARRTEDDLQPVTRERILTVAAALMAQRGYRGTNLNDVAGALDVTRQALYHHFRNKQAILSSIFHLLFDRLLESAEQVDAFPAATRFRELFSVYIDVILEDTAIAAVAVNEYRELLDPDRHAMQKARQRYFELLENSYSAGVAAGTLLDIPPRVAVRVAIGTVNWATRWYRPDGPASPERTRSYIEQIVFTGIERADPH</sequence>
<dbReference type="PROSITE" id="PS50977">
    <property type="entry name" value="HTH_TETR_2"/>
    <property type="match status" value="1"/>
</dbReference>
<dbReference type="Gene3D" id="1.10.357.10">
    <property type="entry name" value="Tetracycline Repressor, domain 2"/>
    <property type="match status" value="1"/>
</dbReference>
<dbReference type="SUPFAM" id="SSF48498">
    <property type="entry name" value="Tetracyclin repressor-like, C-terminal domain"/>
    <property type="match status" value="1"/>
</dbReference>
<dbReference type="InterPro" id="IPR001647">
    <property type="entry name" value="HTH_TetR"/>
</dbReference>
<evidence type="ECO:0000256" key="5">
    <source>
        <dbReference type="PROSITE-ProRule" id="PRU00335"/>
    </source>
</evidence>
<dbReference type="PANTHER" id="PTHR30055:SF175">
    <property type="entry name" value="HTH-TYPE TRANSCRIPTIONAL REPRESSOR KSTR2"/>
    <property type="match status" value="1"/>
</dbReference>
<dbReference type="PRINTS" id="PR00455">
    <property type="entry name" value="HTHTETR"/>
</dbReference>
<gene>
    <name evidence="7" type="ORF">GKO32_03860</name>
</gene>
<dbReference type="InterPro" id="IPR041490">
    <property type="entry name" value="KstR2_TetR_C"/>
</dbReference>
<dbReference type="InterPro" id="IPR009057">
    <property type="entry name" value="Homeodomain-like_sf"/>
</dbReference>
<accession>A0A6N7Z2W3</accession>
<dbReference type="RefSeq" id="WP_154755377.1">
    <property type="nucleotide sequence ID" value="NZ_WMBA01000004.1"/>
</dbReference>
<keyword evidence="3 5" id="KW-0238">DNA-binding</keyword>
<dbReference type="InterPro" id="IPR036271">
    <property type="entry name" value="Tet_transcr_reg_TetR-rel_C_sf"/>
</dbReference>
<dbReference type="SUPFAM" id="SSF46689">
    <property type="entry name" value="Homeodomain-like"/>
    <property type="match status" value="1"/>
</dbReference>
<name>A0A6N7Z2W3_9PSEU</name>
<comment type="caution">
    <text evidence="7">The sequence shown here is derived from an EMBL/GenBank/DDBJ whole genome shotgun (WGS) entry which is preliminary data.</text>
</comment>
<dbReference type="GO" id="GO:0003700">
    <property type="term" value="F:DNA-binding transcription factor activity"/>
    <property type="evidence" value="ECO:0007669"/>
    <property type="project" value="TreeGrafter"/>
</dbReference>
<dbReference type="Gene3D" id="1.10.10.60">
    <property type="entry name" value="Homeodomain-like"/>
    <property type="match status" value="1"/>
</dbReference>
<dbReference type="AlphaFoldDB" id="A0A6N7Z2W3"/>
<keyword evidence="1" id="KW-0678">Repressor</keyword>
<evidence type="ECO:0000256" key="2">
    <source>
        <dbReference type="ARBA" id="ARBA00023015"/>
    </source>
</evidence>
<organism evidence="7 8">
    <name type="scientific">Amycolatopsis pithecellobii</name>
    <dbReference type="NCBI Taxonomy" id="664692"/>
    <lineage>
        <taxon>Bacteria</taxon>
        <taxon>Bacillati</taxon>
        <taxon>Actinomycetota</taxon>
        <taxon>Actinomycetes</taxon>
        <taxon>Pseudonocardiales</taxon>
        <taxon>Pseudonocardiaceae</taxon>
        <taxon>Amycolatopsis</taxon>
    </lineage>
</organism>
<evidence type="ECO:0000256" key="4">
    <source>
        <dbReference type="ARBA" id="ARBA00023163"/>
    </source>
</evidence>
<dbReference type="GO" id="GO:0000976">
    <property type="term" value="F:transcription cis-regulatory region binding"/>
    <property type="evidence" value="ECO:0007669"/>
    <property type="project" value="TreeGrafter"/>
</dbReference>
<dbReference type="EMBL" id="WMBA01000004">
    <property type="protein sequence ID" value="MTD53116.1"/>
    <property type="molecule type" value="Genomic_DNA"/>
</dbReference>
<feature type="domain" description="HTH tetR-type" evidence="6">
    <location>
        <begin position="11"/>
        <end position="71"/>
    </location>
</feature>
<proteinExistence type="predicted"/>
<dbReference type="OrthoDB" id="3190535at2"/>
<evidence type="ECO:0000259" key="6">
    <source>
        <dbReference type="PROSITE" id="PS50977"/>
    </source>
</evidence>
<dbReference type="Proteomes" id="UP000440096">
    <property type="component" value="Unassembled WGS sequence"/>
</dbReference>
<dbReference type="Pfam" id="PF00440">
    <property type="entry name" value="TetR_N"/>
    <property type="match status" value="1"/>
</dbReference>
<keyword evidence="4" id="KW-0804">Transcription</keyword>
<dbReference type="Pfam" id="PF17932">
    <property type="entry name" value="TetR_C_24"/>
    <property type="match status" value="1"/>
</dbReference>
<keyword evidence="8" id="KW-1185">Reference proteome</keyword>